<feature type="compositionally biased region" description="Basic and acidic residues" evidence="1">
    <location>
        <begin position="32"/>
        <end position="50"/>
    </location>
</feature>
<gene>
    <name evidence="2" type="ORF">BN1205_036330</name>
</gene>
<dbReference type="AlphaFoldDB" id="A0A0F7UTN4"/>
<evidence type="ECO:0000313" key="2">
    <source>
        <dbReference type="EMBL" id="CEL73522.1"/>
    </source>
</evidence>
<protein>
    <submittedName>
        <fullName evidence="2">Uncharacterized protein</fullName>
    </submittedName>
</protein>
<proteinExistence type="predicted"/>
<evidence type="ECO:0000256" key="1">
    <source>
        <dbReference type="SAM" id="MobiDB-lite"/>
    </source>
</evidence>
<organism evidence="2">
    <name type="scientific">Toxoplasma gondii (strain ATCC 50861 / VEG)</name>
    <dbReference type="NCBI Taxonomy" id="432359"/>
    <lineage>
        <taxon>Eukaryota</taxon>
        <taxon>Sar</taxon>
        <taxon>Alveolata</taxon>
        <taxon>Apicomplexa</taxon>
        <taxon>Conoidasida</taxon>
        <taxon>Coccidia</taxon>
        <taxon>Eucoccidiorida</taxon>
        <taxon>Eimeriorina</taxon>
        <taxon>Sarcocystidae</taxon>
        <taxon>Toxoplasma</taxon>
    </lineage>
</organism>
<reference evidence="2" key="1">
    <citation type="journal article" date="2015" name="PLoS ONE">
        <title>Comprehensive Evaluation of Toxoplasma gondii VEG and Neospora caninum LIV Genomes with Tachyzoite Stage Transcriptome and Proteome Defines Novel Transcript Features.</title>
        <authorList>
            <person name="Ramaprasad A."/>
            <person name="Mourier T."/>
            <person name="Naeem R."/>
            <person name="Malas T.B."/>
            <person name="Moussa E."/>
            <person name="Panigrahi A."/>
            <person name="Vermont S.J."/>
            <person name="Otto T.D."/>
            <person name="Wastling J."/>
            <person name="Pain A."/>
        </authorList>
    </citation>
    <scope>NUCLEOTIDE SEQUENCE</scope>
    <source>
        <strain evidence="2">VEG</strain>
    </source>
</reference>
<dbReference type="EMBL" id="LN714495">
    <property type="protein sequence ID" value="CEL73522.1"/>
    <property type="molecule type" value="Genomic_DNA"/>
</dbReference>
<accession>A0A0F7UTN4</accession>
<feature type="region of interest" description="Disordered" evidence="1">
    <location>
        <begin position="18"/>
        <end position="50"/>
    </location>
</feature>
<sequence length="136" mass="15312">MNDGHGCVLGKSQVRTLPERGPTGTCVPKPVPPKDIRTSQERERATTMEKRSGWWEPLHYAVALTGHGNASWEREATLAMREHRSCALSGESASSVVSTKEPLFPLYEGASRRSRKRRWRACGARHETSDNNRVKW</sequence>
<name>A0A0F7UTN4_TOXGV</name>